<evidence type="ECO:0000259" key="6">
    <source>
        <dbReference type="Pfam" id="PF00135"/>
    </source>
</evidence>
<evidence type="ECO:0000256" key="1">
    <source>
        <dbReference type="ARBA" id="ARBA00005964"/>
    </source>
</evidence>
<gene>
    <name evidence="7" type="ORF">BIW11_08415</name>
</gene>
<comment type="caution">
    <text evidence="7">The sequence shown here is derived from an EMBL/GenBank/DDBJ whole genome shotgun (WGS) entry which is preliminary data.</text>
</comment>
<feature type="signal peptide" evidence="5">
    <location>
        <begin position="1"/>
        <end position="16"/>
    </location>
</feature>
<keyword evidence="5" id="KW-0732">Signal</keyword>
<dbReference type="InterPro" id="IPR002018">
    <property type="entry name" value="CarbesteraseB"/>
</dbReference>
<dbReference type="PANTHER" id="PTHR43918">
    <property type="entry name" value="ACETYLCHOLINESTERASE"/>
    <property type="match status" value="1"/>
</dbReference>
<sequence length="166" mass="18829">MLLYLIVSALVNCVCATTKVSLTSGLWTGSVIEVTDKNRTRVETFLAVSHAEPPLGKLRFQRPVRSIYRGARNATKMGSPYIQREYFAIKQNVTYTFWPSSEDCLHLNIYRPTKANNLPIIVHYFGGSFYGGYNGMFLYDPEQLVVTQNVILVTVNYRVGLLGFLY</sequence>
<comment type="similarity">
    <text evidence="1">Belongs to the type-B carboxylesterase/lipase family.</text>
</comment>
<keyword evidence="2" id="KW-0719">Serine esterase</keyword>
<dbReference type="GO" id="GO:0003990">
    <property type="term" value="F:acetylcholinesterase activity"/>
    <property type="evidence" value="ECO:0007669"/>
    <property type="project" value="TreeGrafter"/>
</dbReference>
<dbReference type="GO" id="GO:0005615">
    <property type="term" value="C:extracellular space"/>
    <property type="evidence" value="ECO:0007669"/>
    <property type="project" value="TreeGrafter"/>
</dbReference>
<dbReference type="InParanoid" id="A0A1V9XPL2"/>
<dbReference type="SUPFAM" id="SSF53474">
    <property type="entry name" value="alpha/beta-Hydrolases"/>
    <property type="match status" value="1"/>
</dbReference>
<proteinExistence type="inferred from homology"/>
<dbReference type="Pfam" id="PF00135">
    <property type="entry name" value="COesterase"/>
    <property type="match status" value="1"/>
</dbReference>
<keyword evidence="8" id="KW-1185">Reference proteome</keyword>
<dbReference type="EMBL" id="MNPL01006353">
    <property type="protein sequence ID" value="OQR75445.1"/>
    <property type="molecule type" value="Genomic_DNA"/>
</dbReference>
<dbReference type="GO" id="GO:0005886">
    <property type="term" value="C:plasma membrane"/>
    <property type="evidence" value="ECO:0007669"/>
    <property type="project" value="TreeGrafter"/>
</dbReference>
<protein>
    <submittedName>
        <fullName evidence="7">Acetylcholinesterase-like</fullName>
    </submittedName>
</protein>
<dbReference type="Proteomes" id="UP000192247">
    <property type="component" value="Unassembled WGS sequence"/>
</dbReference>
<evidence type="ECO:0000313" key="8">
    <source>
        <dbReference type="Proteomes" id="UP000192247"/>
    </source>
</evidence>
<dbReference type="OrthoDB" id="19653at2759"/>
<keyword evidence="3" id="KW-0378">Hydrolase</keyword>
<evidence type="ECO:0000313" key="7">
    <source>
        <dbReference type="EMBL" id="OQR75445.1"/>
    </source>
</evidence>
<accession>A0A1V9XPL2</accession>
<dbReference type="AlphaFoldDB" id="A0A1V9XPL2"/>
<dbReference type="GO" id="GO:0006581">
    <property type="term" value="P:acetylcholine catabolic process"/>
    <property type="evidence" value="ECO:0007669"/>
    <property type="project" value="TreeGrafter"/>
</dbReference>
<dbReference type="InterPro" id="IPR050654">
    <property type="entry name" value="AChE-related_enzymes"/>
</dbReference>
<evidence type="ECO:0000256" key="5">
    <source>
        <dbReference type="SAM" id="SignalP"/>
    </source>
</evidence>
<feature type="domain" description="Carboxylesterase type B" evidence="6">
    <location>
        <begin position="18"/>
        <end position="165"/>
    </location>
</feature>
<dbReference type="GO" id="GO:0019695">
    <property type="term" value="P:choline metabolic process"/>
    <property type="evidence" value="ECO:0007669"/>
    <property type="project" value="TreeGrafter"/>
</dbReference>
<keyword evidence="4" id="KW-0325">Glycoprotein</keyword>
<dbReference type="PANTHER" id="PTHR43918:SF4">
    <property type="entry name" value="CARBOXYLIC ESTER HYDROLASE"/>
    <property type="match status" value="1"/>
</dbReference>
<evidence type="ECO:0000256" key="2">
    <source>
        <dbReference type="ARBA" id="ARBA00022487"/>
    </source>
</evidence>
<dbReference type="Gene3D" id="3.40.50.1820">
    <property type="entry name" value="alpha/beta hydrolase"/>
    <property type="match status" value="1"/>
</dbReference>
<dbReference type="STRING" id="418985.A0A1V9XPL2"/>
<evidence type="ECO:0000256" key="3">
    <source>
        <dbReference type="ARBA" id="ARBA00022801"/>
    </source>
</evidence>
<name>A0A1V9XPL2_9ACAR</name>
<feature type="chain" id="PRO_5013297537" evidence="5">
    <location>
        <begin position="17"/>
        <end position="166"/>
    </location>
</feature>
<organism evidence="7 8">
    <name type="scientific">Tropilaelaps mercedesae</name>
    <dbReference type="NCBI Taxonomy" id="418985"/>
    <lineage>
        <taxon>Eukaryota</taxon>
        <taxon>Metazoa</taxon>
        <taxon>Ecdysozoa</taxon>
        <taxon>Arthropoda</taxon>
        <taxon>Chelicerata</taxon>
        <taxon>Arachnida</taxon>
        <taxon>Acari</taxon>
        <taxon>Parasitiformes</taxon>
        <taxon>Mesostigmata</taxon>
        <taxon>Gamasina</taxon>
        <taxon>Dermanyssoidea</taxon>
        <taxon>Laelapidae</taxon>
        <taxon>Tropilaelaps</taxon>
    </lineage>
</organism>
<dbReference type="InterPro" id="IPR029058">
    <property type="entry name" value="AB_hydrolase_fold"/>
</dbReference>
<reference evidence="7 8" key="1">
    <citation type="journal article" date="2017" name="Gigascience">
        <title>Draft genome of the honey bee ectoparasitic mite, Tropilaelaps mercedesae, is shaped by the parasitic life history.</title>
        <authorList>
            <person name="Dong X."/>
            <person name="Armstrong S.D."/>
            <person name="Xia D."/>
            <person name="Makepeace B.L."/>
            <person name="Darby A.C."/>
            <person name="Kadowaki T."/>
        </authorList>
    </citation>
    <scope>NUCLEOTIDE SEQUENCE [LARGE SCALE GENOMIC DNA]</scope>
    <source>
        <strain evidence="7">Wuxi-XJTLU</strain>
    </source>
</reference>
<evidence type="ECO:0000256" key="4">
    <source>
        <dbReference type="ARBA" id="ARBA00023180"/>
    </source>
</evidence>